<dbReference type="AlphaFoldDB" id="A0A9P7S5G0"/>
<keyword evidence="2" id="KW-1185">Reference proteome</keyword>
<name>A0A9P7S5G0_9AGAR</name>
<organism evidence="1 2">
    <name type="scientific">Marasmius oreades</name>
    <name type="common">fairy-ring Marasmius</name>
    <dbReference type="NCBI Taxonomy" id="181124"/>
    <lineage>
        <taxon>Eukaryota</taxon>
        <taxon>Fungi</taxon>
        <taxon>Dikarya</taxon>
        <taxon>Basidiomycota</taxon>
        <taxon>Agaricomycotina</taxon>
        <taxon>Agaricomycetes</taxon>
        <taxon>Agaricomycetidae</taxon>
        <taxon>Agaricales</taxon>
        <taxon>Marasmiineae</taxon>
        <taxon>Marasmiaceae</taxon>
        <taxon>Marasmius</taxon>
    </lineage>
</organism>
<dbReference type="OrthoDB" id="3365698at2759"/>
<protein>
    <recommendedName>
        <fullName evidence="3">F-box domain-containing protein</fullName>
    </recommendedName>
</protein>
<accession>A0A9P7S5G0</accession>
<proteinExistence type="predicted"/>
<evidence type="ECO:0000313" key="1">
    <source>
        <dbReference type="EMBL" id="KAG7095801.1"/>
    </source>
</evidence>
<dbReference type="RefSeq" id="XP_043012271.1">
    <property type="nucleotide sequence ID" value="XM_043151178.1"/>
</dbReference>
<dbReference type="Gene3D" id="1.20.1280.50">
    <property type="match status" value="1"/>
</dbReference>
<evidence type="ECO:0000313" key="2">
    <source>
        <dbReference type="Proteomes" id="UP001049176"/>
    </source>
</evidence>
<gene>
    <name evidence="1" type="ORF">E1B28_006501</name>
</gene>
<sequence>MPSVHSNYSSTAPVPSIILKWISRVSFCGHFERMKLLACESCGTVNGYDLELPEPPLMALLKSNESPIDEDVYTIRNVVWQVESNLEPLVAEIDRLKRVVTDLEVARDTLLSFARDHRAILSPARRLPSEILQAIFFSCLPSRISEDSFDIWDVRQAPWVLTQVCSRWRSISLGCPRLWENVVLHAPSLKRPIRGRIQMLQAHIDRAGNLPLRVRLHSEYDRKEDRDVVDILVIHSLRWRVLDLKVPVTLFKMMRPISGRLPQLQKLQIYAQNYHAEDVSFMFRNTPALQDIRLVVTPFYDIYPTFPYHQLLRLMGSFNVELALSILQQTGKLVDCKFLVYQRESFVRMPSCVIRMSNLRTLDLRLERNYKFLNKLDLPSLEELHLQSIERARGADFHEELLRPTPLLELIARSSPPIQELCIRDSYWSEDEFISLLLVIPAVRKLELSIVQHMLDLSSLIFDPDHASLPLVPMLSELSLEVHSQLNADGLLDMIESRYRTGPLSSVPPPIVGRLQRCHVRTAASFRSSIMVTVRLEKLRAEGMDVFITDQRYL</sequence>
<evidence type="ECO:0008006" key="3">
    <source>
        <dbReference type="Google" id="ProtNLM"/>
    </source>
</evidence>
<dbReference type="InterPro" id="IPR032675">
    <property type="entry name" value="LRR_dom_sf"/>
</dbReference>
<dbReference type="SUPFAM" id="SSF52047">
    <property type="entry name" value="RNI-like"/>
    <property type="match status" value="1"/>
</dbReference>
<comment type="caution">
    <text evidence="1">The sequence shown here is derived from an EMBL/GenBank/DDBJ whole genome shotgun (WGS) entry which is preliminary data.</text>
</comment>
<reference evidence="1" key="1">
    <citation type="journal article" date="2021" name="Genome Biol. Evol.">
        <title>The assembled and annotated genome of the fairy-ring fungus Marasmius oreades.</title>
        <authorList>
            <person name="Hiltunen M."/>
            <person name="Ament-Velasquez S.L."/>
            <person name="Johannesson H."/>
        </authorList>
    </citation>
    <scope>NUCLEOTIDE SEQUENCE</scope>
    <source>
        <strain evidence="1">03SP1</strain>
    </source>
</reference>
<dbReference type="KEGG" id="more:E1B28_006501"/>
<dbReference type="Proteomes" id="UP001049176">
    <property type="component" value="Chromosome 3"/>
</dbReference>
<dbReference type="GeneID" id="66075577"/>
<dbReference type="Gene3D" id="3.80.10.10">
    <property type="entry name" value="Ribonuclease Inhibitor"/>
    <property type="match status" value="1"/>
</dbReference>
<dbReference type="EMBL" id="CM032183">
    <property type="protein sequence ID" value="KAG7095801.1"/>
    <property type="molecule type" value="Genomic_DNA"/>
</dbReference>